<reference evidence="1" key="1">
    <citation type="submission" date="2020-02" db="EMBL/GenBank/DDBJ databases">
        <authorList>
            <person name="Meier V. D."/>
        </authorList>
    </citation>
    <scope>NUCLEOTIDE SEQUENCE</scope>
    <source>
        <strain evidence="1">AVDCRST_MAG28</strain>
    </source>
</reference>
<sequence>MALVREIIGVQVIGNQFRLLGLADRSQPLPCFSAPISSKQLATRIP</sequence>
<protein>
    <submittedName>
        <fullName evidence="1">Uncharacterized protein</fullName>
    </submittedName>
</protein>
<name>A0A6J4QUI2_9ACTN</name>
<organism evidence="1">
    <name type="scientific">uncultured Rubrobacteraceae bacterium</name>
    <dbReference type="NCBI Taxonomy" id="349277"/>
    <lineage>
        <taxon>Bacteria</taxon>
        <taxon>Bacillati</taxon>
        <taxon>Actinomycetota</taxon>
        <taxon>Rubrobacteria</taxon>
        <taxon>Rubrobacterales</taxon>
        <taxon>Rubrobacteraceae</taxon>
        <taxon>environmental samples</taxon>
    </lineage>
</organism>
<dbReference type="AlphaFoldDB" id="A0A6J4QUI2"/>
<accession>A0A6J4QUI2</accession>
<gene>
    <name evidence="1" type="ORF">AVDCRST_MAG28-1927</name>
</gene>
<dbReference type="EMBL" id="CADCVE010000036">
    <property type="protein sequence ID" value="CAA9452508.1"/>
    <property type="molecule type" value="Genomic_DNA"/>
</dbReference>
<evidence type="ECO:0000313" key="1">
    <source>
        <dbReference type="EMBL" id="CAA9452508.1"/>
    </source>
</evidence>
<proteinExistence type="predicted"/>